<reference evidence="3 4" key="1">
    <citation type="submission" date="2022-10" db="EMBL/GenBank/DDBJ databases">
        <authorList>
            <person name="Xie J."/>
            <person name="Shen N."/>
        </authorList>
    </citation>
    <scope>NUCLEOTIDE SEQUENCE [LARGE SCALE GENOMIC DNA]</scope>
    <source>
        <strain evidence="3 4">YIM65594</strain>
    </source>
</reference>
<dbReference type="Gene3D" id="3.40.50.620">
    <property type="entry name" value="HUPs"/>
    <property type="match status" value="2"/>
</dbReference>
<feature type="domain" description="UspA" evidence="2">
    <location>
        <begin position="1"/>
        <end position="142"/>
    </location>
</feature>
<proteinExistence type="inferred from homology"/>
<dbReference type="PANTHER" id="PTHR46268">
    <property type="entry name" value="STRESS RESPONSE PROTEIN NHAX"/>
    <property type="match status" value="1"/>
</dbReference>
<evidence type="ECO:0000313" key="3">
    <source>
        <dbReference type="EMBL" id="MEB8338354.1"/>
    </source>
</evidence>
<dbReference type="InterPro" id="IPR006016">
    <property type="entry name" value="UspA"/>
</dbReference>
<dbReference type="EMBL" id="JAOZYC010000093">
    <property type="protein sequence ID" value="MEB8338354.1"/>
    <property type="molecule type" value="Genomic_DNA"/>
</dbReference>
<dbReference type="PRINTS" id="PR01438">
    <property type="entry name" value="UNVRSLSTRESS"/>
</dbReference>
<accession>A0ABU6F2Z3</accession>
<dbReference type="RefSeq" id="WP_326016143.1">
    <property type="nucleotide sequence ID" value="NZ_JAOZYC010000093.1"/>
</dbReference>
<evidence type="ECO:0000313" key="4">
    <source>
        <dbReference type="Proteomes" id="UP001354931"/>
    </source>
</evidence>
<organism evidence="3 4">
    <name type="scientific">Streptomyces endophyticus</name>
    <dbReference type="NCBI Taxonomy" id="714166"/>
    <lineage>
        <taxon>Bacteria</taxon>
        <taxon>Bacillati</taxon>
        <taxon>Actinomycetota</taxon>
        <taxon>Actinomycetes</taxon>
        <taxon>Kitasatosporales</taxon>
        <taxon>Streptomycetaceae</taxon>
        <taxon>Streptomyces</taxon>
    </lineage>
</organism>
<dbReference type="InterPro" id="IPR006015">
    <property type="entry name" value="Universal_stress_UspA"/>
</dbReference>
<comment type="caution">
    <text evidence="3">The sequence shown here is derived from an EMBL/GenBank/DDBJ whole genome shotgun (WGS) entry which is preliminary data.</text>
</comment>
<comment type="similarity">
    <text evidence="1">Belongs to the universal stress protein A family.</text>
</comment>
<gene>
    <name evidence="3" type="ORF">OKJ99_12690</name>
</gene>
<feature type="domain" description="UspA" evidence="2">
    <location>
        <begin position="151"/>
        <end position="290"/>
    </location>
</feature>
<protein>
    <submittedName>
        <fullName evidence="3">Universal stress protein</fullName>
    </submittedName>
</protein>
<dbReference type="PANTHER" id="PTHR46268:SF6">
    <property type="entry name" value="UNIVERSAL STRESS PROTEIN UP12"/>
    <property type="match status" value="1"/>
</dbReference>
<keyword evidence="4" id="KW-1185">Reference proteome</keyword>
<sequence>MAGHLLVGVDGSESSLEAVAVAAHEARRRGLGVRILNAFTWPMLKFPHGSSSETTAEPALRRRAEETVAAAVERARAEEPDLGSVQGEVVTGEALTVLAARSRDADLLVVGSRGLGAFSGLLVGSIAVHLAAHADCPVLVVRGRAHPEGPVAVAVDGSDAAKAAVEEGFDEAARRGTGLLAVHVWNTWSGTGPAGPGGPAPLWFDTDKLREDSEQALSGALAAGRARHPDVEVEARSVHGRVRPSLIETSQEASLLVVGARGRGGFQGLLLGSVSQALLQHAECPVLVMRR</sequence>
<evidence type="ECO:0000256" key="1">
    <source>
        <dbReference type="ARBA" id="ARBA00008791"/>
    </source>
</evidence>
<dbReference type="Pfam" id="PF00582">
    <property type="entry name" value="Usp"/>
    <property type="match status" value="2"/>
</dbReference>
<evidence type="ECO:0000259" key="2">
    <source>
        <dbReference type="Pfam" id="PF00582"/>
    </source>
</evidence>
<dbReference type="Proteomes" id="UP001354931">
    <property type="component" value="Unassembled WGS sequence"/>
</dbReference>
<dbReference type="InterPro" id="IPR014729">
    <property type="entry name" value="Rossmann-like_a/b/a_fold"/>
</dbReference>
<name>A0ABU6F2Z3_9ACTN</name>
<dbReference type="SUPFAM" id="SSF52402">
    <property type="entry name" value="Adenine nucleotide alpha hydrolases-like"/>
    <property type="match status" value="2"/>
</dbReference>